<evidence type="ECO:0000313" key="7">
    <source>
        <dbReference type="Proteomes" id="UP000245609"/>
    </source>
</evidence>
<evidence type="ECO:0000313" key="6">
    <source>
        <dbReference type="EMBL" id="PVV02592.1"/>
    </source>
</evidence>
<keyword evidence="3 4" id="KW-0687">Ribonucleoprotein</keyword>
<evidence type="ECO:0000256" key="5">
    <source>
        <dbReference type="SAM" id="MobiDB-lite"/>
    </source>
</evidence>
<gene>
    <name evidence="6" type="ORF">BB560_002951</name>
</gene>
<dbReference type="GO" id="GO:1990904">
    <property type="term" value="C:ribonucleoprotein complex"/>
    <property type="evidence" value="ECO:0007669"/>
    <property type="project" value="UniProtKB-KW"/>
</dbReference>
<reference evidence="6 7" key="1">
    <citation type="journal article" date="2018" name="MBio">
        <title>Comparative Genomics Reveals the Core Gene Toolbox for the Fungus-Insect Symbiosis.</title>
        <authorList>
            <person name="Wang Y."/>
            <person name="Stata M."/>
            <person name="Wang W."/>
            <person name="Stajich J.E."/>
            <person name="White M.M."/>
            <person name="Moncalvo J.M."/>
        </authorList>
    </citation>
    <scope>NUCLEOTIDE SEQUENCE [LARGE SCALE GENOMIC DNA]</scope>
    <source>
        <strain evidence="6 7">SC-DP-2</strain>
    </source>
</reference>
<dbReference type="FunFam" id="3.30.63.20:FF:000001">
    <property type="entry name" value="40S ribosomal protein S25"/>
    <property type="match status" value="1"/>
</dbReference>
<sequence length="114" mass="12622">HHVPPAVKSSSKSKKKWSKGKSKDKVNNAITFDNNTLEKLKKEIPAYKLITPSVLVERLRINGSLARKALRDLEKLGSIKLISAHRSQMIYTRAVASSATTATEETPAPKKSKK</sequence>
<comment type="similarity">
    <text evidence="1 4">Belongs to the eukaryotic ribosomal protein eS25 family.</text>
</comment>
<dbReference type="AlphaFoldDB" id="A0A2T9ZDF7"/>
<feature type="compositionally biased region" description="Basic residues" evidence="5">
    <location>
        <begin position="11"/>
        <end position="20"/>
    </location>
</feature>
<dbReference type="Proteomes" id="UP000245609">
    <property type="component" value="Unassembled WGS sequence"/>
</dbReference>
<evidence type="ECO:0000256" key="1">
    <source>
        <dbReference type="ARBA" id="ARBA00009106"/>
    </source>
</evidence>
<keyword evidence="7" id="KW-1185">Reference proteome</keyword>
<keyword evidence="2 4" id="KW-0689">Ribosomal protein</keyword>
<dbReference type="STRING" id="133381.A0A2T9ZDF7"/>
<dbReference type="InterPro" id="IPR004977">
    <property type="entry name" value="Ribosomal_eS25"/>
</dbReference>
<name>A0A2T9ZDF7_9FUNG</name>
<dbReference type="Pfam" id="PF03297">
    <property type="entry name" value="Ribosomal_S25"/>
    <property type="match status" value="1"/>
</dbReference>
<accession>A0A2T9ZDF7</accession>
<organism evidence="6 7">
    <name type="scientific">Smittium megazygosporum</name>
    <dbReference type="NCBI Taxonomy" id="133381"/>
    <lineage>
        <taxon>Eukaryota</taxon>
        <taxon>Fungi</taxon>
        <taxon>Fungi incertae sedis</taxon>
        <taxon>Zoopagomycota</taxon>
        <taxon>Kickxellomycotina</taxon>
        <taxon>Harpellomycetes</taxon>
        <taxon>Harpellales</taxon>
        <taxon>Legeriomycetaceae</taxon>
        <taxon>Smittium</taxon>
    </lineage>
</organism>
<evidence type="ECO:0000256" key="4">
    <source>
        <dbReference type="RuleBase" id="RU366057"/>
    </source>
</evidence>
<feature type="non-terminal residue" evidence="6">
    <location>
        <position position="1"/>
    </location>
</feature>
<dbReference type="EMBL" id="MBFS01000397">
    <property type="protein sequence ID" value="PVV02592.1"/>
    <property type="molecule type" value="Genomic_DNA"/>
</dbReference>
<dbReference type="OrthoDB" id="10263513at2759"/>
<evidence type="ECO:0000256" key="2">
    <source>
        <dbReference type="ARBA" id="ARBA00022980"/>
    </source>
</evidence>
<feature type="region of interest" description="Disordered" evidence="5">
    <location>
        <begin position="1"/>
        <end position="25"/>
    </location>
</feature>
<dbReference type="PANTHER" id="PTHR12850">
    <property type="entry name" value="40S RIBOSOMAL PROTEIN S25"/>
    <property type="match status" value="1"/>
</dbReference>
<proteinExistence type="inferred from homology"/>
<comment type="caution">
    <text evidence="6">The sequence shown here is derived from an EMBL/GenBank/DDBJ whole genome shotgun (WGS) entry which is preliminary data.</text>
</comment>
<evidence type="ECO:0000256" key="3">
    <source>
        <dbReference type="ARBA" id="ARBA00023274"/>
    </source>
</evidence>
<protein>
    <recommendedName>
        <fullName evidence="4">40S ribosomal protein S25</fullName>
    </recommendedName>
</protein>
<dbReference type="GO" id="GO:0005840">
    <property type="term" value="C:ribosome"/>
    <property type="evidence" value="ECO:0007669"/>
    <property type="project" value="UniProtKB-KW"/>
</dbReference>
<dbReference type="Gene3D" id="3.30.63.20">
    <property type="match status" value="1"/>
</dbReference>